<dbReference type="EMBL" id="ML005014">
    <property type="protein sequence ID" value="RKP20855.1"/>
    <property type="molecule type" value="Genomic_DNA"/>
</dbReference>
<name>A0A4P9YMR9_ROZAC</name>
<evidence type="ECO:0000313" key="3">
    <source>
        <dbReference type="Proteomes" id="UP000281549"/>
    </source>
</evidence>
<dbReference type="AlphaFoldDB" id="A0A4P9YMR9"/>
<dbReference type="Proteomes" id="UP000281549">
    <property type="component" value="Unassembled WGS sequence"/>
</dbReference>
<feature type="compositionally biased region" description="Basic and acidic residues" evidence="1">
    <location>
        <begin position="35"/>
        <end position="68"/>
    </location>
</feature>
<accession>A0A4P9YMR9</accession>
<organism evidence="2 3">
    <name type="scientific">Rozella allomycis (strain CSF55)</name>
    <dbReference type="NCBI Taxonomy" id="988480"/>
    <lineage>
        <taxon>Eukaryota</taxon>
        <taxon>Fungi</taxon>
        <taxon>Fungi incertae sedis</taxon>
        <taxon>Cryptomycota</taxon>
        <taxon>Cryptomycota incertae sedis</taxon>
        <taxon>Rozella</taxon>
    </lineage>
</organism>
<reference evidence="3" key="1">
    <citation type="journal article" date="2018" name="Nat. Microbiol.">
        <title>Leveraging single-cell genomics to expand the fungal tree of life.</title>
        <authorList>
            <person name="Ahrendt S.R."/>
            <person name="Quandt C.A."/>
            <person name="Ciobanu D."/>
            <person name="Clum A."/>
            <person name="Salamov A."/>
            <person name="Andreopoulos B."/>
            <person name="Cheng J.F."/>
            <person name="Woyke T."/>
            <person name="Pelin A."/>
            <person name="Henrissat B."/>
            <person name="Reynolds N.K."/>
            <person name="Benny G.L."/>
            <person name="Smith M.E."/>
            <person name="James T.Y."/>
            <person name="Grigoriev I.V."/>
        </authorList>
    </citation>
    <scope>NUCLEOTIDE SEQUENCE [LARGE SCALE GENOMIC DNA]</scope>
    <source>
        <strain evidence="3">CSF55</strain>
    </source>
</reference>
<gene>
    <name evidence="2" type="ORF">ROZALSC1DRAFT_21037</name>
</gene>
<sequence length="159" mass="18739">MSEAYSAYYQASYRRTRNQNAYHYQSSENNIVSADRIEKEREQSQRMESMERASSEDELLRSHLEKLVDGQSPSAQRDDPSKVWSEDYSMIPMDKSIVEKDVKLAQLGEIEKKIDKLMIKILEDSERREKGIETKSKMEVMKEYVDAEMNLINKEKEKE</sequence>
<feature type="region of interest" description="Disordered" evidence="1">
    <location>
        <begin position="32"/>
        <end position="83"/>
    </location>
</feature>
<proteinExistence type="predicted"/>
<evidence type="ECO:0000256" key="1">
    <source>
        <dbReference type="SAM" id="MobiDB-lite"/>
    </source>
</evidence>
<protein>
    <submittedName>
        <fullName evidence="2">Uncharacterized protein</fullName>
    </submittedName>
</protein>
<evidence type="ECO:0000313" key="2">
    <source>
        <dbReference type="EMBL" id="RKP20855.1"/>
    </source>
</evidence>